<dbReference type="Proteomes" id="UP000016412">
    <property type="component" value="Unassembled WGS sequence"/>
</dbReference>
<dbReference type="STRING" id="1125725.HMPREF1325_2134"/>
<dbReference type="AlphaFoldDB" id="U1GXY0"/>
<evidence type="ECO:0000313" key="1">
    <source>
        <dbReference type="EMBL" id="ERF61414.1"/>
    </source>
</evidence>
<reference evidence="1 2" key="1">
    <citation type="submission" date="2013-08" db="EMBL/GenBank/DDBJ databases">
        <authorList>
            <person name="Durkin A.S."/>
            <person name="Haft D.R."/>
            <person name="McCorrison J."/>
            <person name="Torralba M."/>
            <person name="Gillis M."/>
            <person name="Haft D.H."/>
            <person name="Methe B."/>
            <person name="Sutton G."/>
            <person name="Nelson K.E."/>
        </authorList>
    </citation>
    <scope>NUCLEOTIDE SEQUENCE [LARGE SCALE GENOMIC DNA]</scope>
    <source>
        <strain evidence="1 2">VPI DR56BR1116</strain>
    </source>
</reference>
<dbReference type="PATRIC" id="fig|1125725.3.peg.575"/>
<comment type="caution">
    <text evidence="1">The sequence shown here is derived from an EMBL/GenBank/DDBJ whole genome shotgun (WGS) entry which is preliminary data.</text>
</comment>
<evidence type="ECO:0000313" key="2">
    <source>
        <dbReference type="Proteomes" id="UP000016412"/>
    </source>
</evidence>
<sequence>MIGGIDRRSAAAVENAPIFSLHVLSANTVFCTVDLLYNSLKKIKKNANVFLPNSDD</sequence>
<gene>
    <name evidence="1" type="ORF">HMPREF1325_2134</name>
</gene>
<organism evidence="1 2">
    <name type="scientific">Treponema socranskii subsp. socranskii VPI DR56BR1116 = ATCC 35536</name>
    <dbReference type="NCBI Taxonomy" id="1125725"/>
    <lineage>
        <taxon>Bacteria</taxon>
        <taxon>Pseudomonadati</taxon>
        <taxon>Spirochaetota</taxon>
        <taxon>Spirochaetia</taxon>
        <taxon>Spirochaetales</taxon>
        <taxon>Treponemataceae</taxon>
        <taxon>Treponema</taxon>
    </lineage>
</organism>
<dbReference type="EMBL" id="AUZJ01000013">
    <property type="protein sequence ID" value="ERF61414.1"/>
    <property type="molecule type" value="Genomic_DNA"/>
</dbReference>
<proteinExistence type="predicted"/>
<accession>U1GXY0</accession>
<protein>
    <submittedName>
        <fullName evidence="1">Uncharacterized protein</fullName>
    </submittedName>
</protein>
<name>U1GXY0_TRESO</name>